<dbReference type="InterPro" id="IPR036259">
    <property type="entry name" value="MFS_trans_sf"/>
</dbReference>
<keyword evidence="1" id="KW-1133">Transmembrane helix</keyword>
<dbReference type="VEuPathDB" id="FungiDB:H257_09071"/>
<dbReference type="Gene3D" id="1.20.1250.20">
    <property type="entry name" value="MFS general substrate transporter like domains"/>
    <property type="match status" value="1"/>
</dbReference>
<feature type="transmembrane region" description="Helical" evidence="1">
    <location>
        <begin position="175"/>
        <end position="198"/>
    </location>
</feature>
<evidence type="ECO:0000256" key="1">
    <source>
        <dbReference type="SAM" id="Phobius"/>
    </source>
</evidence>
<sequence>MGGVCSYWTVVVPTKSPAEAMAEQWLFALPMGNNFFARLDCIRFDRGWLFLACCLVQFCAGFIYSFMMLADSLDVYFYGKVTKASSRVMLLAYVCLGVSAALAGPFVERRGPRYTMVVGTVVVAWGQVLSQLAISYKTPLLLLLGFGVLGGLGFGLLLIASIATVQKWYPDMRGAASGLCIFSFGVGNGAFIKATSMLLNVPVGAITVVLTGQGMTKVFWTTGVFIVGVLVVCTLVLRTPPVSYTVKGKDIHNVDTHRAPNPSLVQDEYLNVGMTLVNYTVVQHELNGSDGFYFQQVKAMTLLQCIASTDFVCLYVAFTANIMPILIFLPEIRQFAIQIIGMQTQDQVNSFFVNIYVGNLGGRLAAPLLSDLLIRVSYANPAYARKLMFLGLLVLQCLALIFLPSQLHNPIAVQRLASVLTSAAGGGLALIPCFITDMFGVYNAGTMYGVIWTCWTLGAVVSGYFLSNQLFSVESVCDQLYWMLILTGVGCGMMIFVRTNSMDRFFCGYQFSAFGKVLVQVPFQLPPRDTILDLDRENHSVVTMLTPTSQGSDRGLILWNAETDGKDHENQAQRDFSS</sequence>
<dbReference type="Pfam" id="PF07690">
    <property type="entry name" value="MFS_1"/>
    <property type="match status" value="1"/>
</dbReference>
<dbReference type="OrthoDB" id="77478at2759"/>
<dbReference type="RefSeq" id="XP_009833491.1">
    <property type="nucleotide sequence ID" value="XM_009835189.1"/>
</dbReference>
<accession>W4GBZ6</accession>
<dbReference type="GO" id="GO:0022857">
    <property type="term" value="F:transmembrane transporter activity"/>
    <property type="evidence" value="ECO:0007669"/>
    <property type="project" value="InterPro"/>
</dbReference>
<dbReference type="SUPFAM" id="SSF103473">
    <property type="entry name" value="MFS general substrate transporter"/>
    <property type="match status" value="1"/>
</dbReference>
<feature type="transmembrane region" description="Helical" evidence="1">
    <location>
        <begin position="479"/>
        <end position="497"/>
    </location>
</feature>
<evidence type="ECO:0008006" key="3">
    <source>
        <dbReference type="Google" id="ProtNLM"/>
    </source>
</evidence>
<feature type="transmembrane region" description="Helical" evidence="1">
    <location>
        <begin position="114"/>
        <end position="134"/>
    </location>
</feature>
<dbReference type="EMBL" id="KI913134">
    <property type="protein sequence ID" value="ETV77185.1"/>
    <property type="molecule type" value="Genomic_DNA"/>
</dbReference>
<feature type="transmembrane region" description="Helical" evidence="1">
    <location>
        <begin position="447"/>
        <end position="467"/>
    </location>
</feature>
<dbReference type="STRING" id="112090.W4GBZ6"/>
<feature type="transmembrane region" description="Helical" evidence="1">
    <location>
        <begin position="140"/>
        <end position="163"/>
    </location>
</feature>
<dbReference type="GeneID" id="20811067"/>
<feature type="transmembrane region" description="Helical" evidence="1">
    <location>
        <begin position="90"/>
        <end position="107"/>
    </location>
</feature>
<dbReference type="InterPro" id="IPR011701">
    <property type="entry name" value="MFS"/>
</dbReference>
<feature type="transmembrane region" description="Helical" evidence="1">
    <location>
        <begin position="218"/>
        <end position="237"/>
    </location>
</feature>
<dbReference type="PANTHER" id="PTHR11360">
    <property type="entry name" value="MONOCARBOXYLATE TRANSPORTER"/>
    <property type="match status" value="1"/>
</dbReference>
<dbReference type="InterPro" id="IPR050327">
    <property type="entry name" value="Proton-linked_MCT"/>
</dbReference>
<protein>
    <recommendedName>
        <fullName evidence="3">Major facilitator superfamily (MFS) profile domain-containing protein</fullName>
    </recommendedName>
</protein>
<feature type="transmembrane region" description="Helical" evidence="1">
    <location>
        <begin position="387"/>
        <end position="404"/>
    </location>
</feature>
<keyword evidence="1" id="KW-0812">Transmembrane</keyword>
<organism evidence="2">
    <name type="scientific">Aphanomyces astaci</name>
    <name type="common">Crayfish plague agent</name>
    <dbReference type="NCBI Taxonomy" id="112090"/>
    <lineage>
        <taxon>Eukaryota</taxon>
        <taxon>Sar</taxon>
        <taxon>Stramenopiles</taxon>
        <taxon>Oomycota</taxon>
        <taxon>Saprolegniomycetes</taxon>
        <taxon>Saprolegniales</taxon>
        <taxon>Verrucalvaceae</taxon>
        <taxon>Aphanomyces</taxon>
    </lineage>
</organism>
<reference evidence="2" key="1">
    <citation type="submission" date="2013-12" db="EMBL/GenBank/DDBJ databases">
        <title>The Genome Sequence of Aphanomyces astaci APO3.</title>
        <authorList>
            <consortium name="The Broad Institute Genomics Platform"/>
            <person name="Russ C."/>
            <person name="Tyler B."/>
            <person name="van West P."/>
            <person name="Dieguez-Uribeondo J."/>
            <person name="Young S.K."/>
            <person name="Zeng Q."/>
            <person name="Gargeya S."/>
            <person name="Fitzgerald M."/>
            <person name="Abouelleil A."/>
            <person name="Alvarado L."/>
            <person name="Chapman S.B."/>
            <person name="Gainer-Dewar J."/>
            <person name="Goldberg J."/>
            <person name="Griggs A."/>
            <person name="Gujja S."/>
            <person name="Hansen M."/>
            <person name="Howarth C."/>
            <person name="Imamovic A."/>
            <person name="Ireland A."/>
            <person name="Larimer J."/>
            <person name="McCowan C."/>
            <person name="Murphy C."/>
            <person name="Pearson M."/>
            <person name="Poon T.W."/>
            <person name="Priest M."/>
            <person name="Roberts A."/>
            <person name="Saif S."/>
            <person name="Shea T."/>
            <person name="Sykes S."/>
            <person name="Wortman J."/>
            <person name="Nusbaum C."/>
            <person name="Birren B."/>
        </authorList>
    </citation>
    <scope>NUCLEOTIDE SEQUENCE [LARGE SCALE GENOMIC DNA]</scope>
    <source>
        <strain evidence="2">APO3</strain>
    </source>
</reference>
<feature type="transmembrane region" description="Helical" evidence="1">
    <location>
        <begin position="416"/>
        <end position="435"/>
    </location>
</feature>
<proteinExistence type="predicted"/>
<dbReference type="AlphaFoldDB" id="W4GBZ6"/>
<feature type="transmembrane region" description="Helical" evidence="1">
    <location>
        <begin position="48"/>
        <end position="70"/>
    </location>
</feature>
<evidence type="ECO:0000313" key="2">
    <source>
        <dbReference type="EMBL" id="ETV77185.1"/>
    </source>
</evidence>
<name>W4GBZ6_APHAT</name>
<keyword evidence="1" id="KW-0472">Membrane</keyword>
<gene>
    <name evidence="2" type="ORF">H257_09071</name>
</gene>
<dbReference type="PANTHER" id="PTHR11360:SF317">
    <property type="entry name" value="MAJOR FACILITATOR SUPERFAMILY (MFS) PROFILE DOMAIN-CONTAINING PROTEIN-RELATED"/>
    <property type="match status" value="1"/>
</dbReference>